<reference evidence="4" key="1">
    <citation type="journal article" date="2021" name="Proc. Natl. Acad. Sci. U.S.A.">
        <title>Three genomes in the algal genus Volvox reveal the fate of a haploid sex-determining region after a transition to homothallism.</title>
        <authorList>
            <person name="Yamamoto K."/>
            <person name="Hamaji T."/>
            <person name="Kawai-Toyooka H."/>
            <person name="Matsuzaki R."/>
            <person name="Takahashi F."/>
            <person name="Nishimura Y."/>
            <person name="Kawachi M."/>
            <person name="Noguchi H."/>
            <person name="Minakuchi Y."/>
            <person name="Umen J.G."/>
            <person name="Toyoda A."/>
            <person name="Nozaki H."/>
        </authorList>
    </citation>
    <scope>NUCLEOTIDE SEQUENCE</scope>
    <source>
        <strain evidence="4">NIES-3780</strain>
    </source>
</reference>
<keyword evidence="2" id="KW-1133">Transmembrane helix</keyword>
<dbReference type="PANTHER" id="PTHR43592">
    <property type="entry name" value="CAAX AMINO TERMINAL PROTEASE"/>
    <property type="match status" value="1"/>
</dbReference>
<dbReference type="EMBL" id="BNCO01000028">
    <property type="protein sequence ID" value="GIL57704.1"/>
    <property type="molecule type" value="Genomic_DNA"/>
</dbReference>
<name>A0A8J4BC17_9CHLO</name>
<sequence length="353" mass="36528">MTRKLEPLVQGHGIDCPGPNKRLPQMTFTCQLAYRIRTFTRNVERKSSNHGDRPTIADSTGIPSPSLAPALASPVPPFDATVTTIQCMCLNTVLGISAVPLLCTVSGNCPDGTSVPAPIAVAALVISSSAQVAGTCFLVASEVGAKERQCQTSLHSRAFERPTGNIVVDLLSPLGFRPTPGALACGITIAAAAAVAVAAVNLALAVVLSRDPTAEGNTRTLQVILQAAADASGAATVDTSVSAAWTLPCILVSESLLTPLTEEVLFRGLLLGSLLGGATRELRRGSLHGWLGPVLGQAAMFACYHLSLSEWPAQFALGLVLGTGYVLSGRNLATSLLGHGLYNGAVVFLLGLW</sequence>
<evidence type="ECO:0000259" key="3">
    <source>
        <dbReference type="Pfam" id="PF02517"/>
    </source>
</evidence>
<proteinExistence type="predicted"/>
<keyword evidence="2" id="KW-0472">Membrane</keyword>
<dbReference type="InterPro" id="IPR003675">
    <property type="entry name" value="Rce1/LyrA-like_dom"/>
</dbReference>
<dbReference type="GO" id="GO:0080120">
    <property type="term" value="P:CAAX-box protein maturation"/>
    <property type="evidence" value="ECO:0007669"/>
    <property type="project" value="UniProtKB-ARBA"/>
</dbReference>
<dbReference type="AlphaFoldDB" id="A0A8J4BC17"/>
<evidence type="ECO:0000313" key="4">
    <source>
        <dbReference type="EMBL" id="GIL57704.1"/>
    </source>
</evidence>
<feature type="domain" description="CAAX prenyl protease 2/Lysostaphin resistance protein A-like" evidence="3">
    <location>
        <begin position="248"/>
        <end position="344"/>
    </location>
</feature>
<feature type="compositionally biased region" description="Basic and acidic residues" evidence="1">
    <location>
        <begin position="43"/>
        <end position="55"/>
    </location>
</feature>
<feature type="region of interest" description="Disordered" evidence="1">
    <location>
        <begin position="43"/>
        <end position="63"/>
    </location>
</feature>
<keyword evidence="5" id="KW-1185">Reference proteome</keyword>
<evidence type="ECO:0000256" key="2">
    <source>
        <dbReference type="SAM" id="Phobius"/>
    </source>
</evidence>
<evidence type="ECO:0000256" key="1">
    <source>
        <dbReference type="SAM" id="MobiDB-lite"/>
    </source>
</evidence>
<accession>A0A8J4BC17</accession>
<evidence type="ECO:0000313" key="5">
    <source>
        <dbReference type="Proteomes" id="UP000747399"/>
    </source>
</evidence>
<keyword evidence="2" id="KW-0812">Transmembrane</keyword>
<organism evidence="4 5">
    <name type="scientific">Volvox africanus</name>
    <dbReference type="NCBI Taxonomy" id="51714"/>
    <lineage>
        <taxon>Eukaryota</taxon>
        <taxon>Viridiplantae</taxon>
        <taxon>Chlorophyta</taxon>
        <taxon>core chlorophytes</taxon>
        <taxon>Chlorophyceae</taxon>
        <taxon>CS clade</taxon>
        <taxon>Chlamydomonadales</taxon>
        <taxon>Volvocaceae</taxon>
        <taxon>Volvox</taxon>
    </lineage>
</organism>
<comment type="caution">
    <text evidence="4">The sequence shown here is derived from an EMBL/GenBank/DDBJ whole genome shotgun (WGS) entry which is preliminary data.</text>
</comment>
<feature type="transmembrane region" description="Helical" evidence="2">
    <location>
        <begin position="182"/>
        <end position="208"/>
    </location>
</feature>
<gene>
    <name evidence="4" type="ORF">Vafri_12865</name>
</gene>
<dbReference type="Pfam" id="PF02517">
    <property type="entry name" value="Rce1-like"/>
    <property type="match status" value="1"/>
</dbReference>
<protein>
    <recommendedName>
        <fullName evidence="3">CAAX prenyl protease 2/Lysostaphin resistance protein A-like domain-containing protein</fullName>
    </recommendedName>
</protein>
<dbReference type="Proteomes" id="UP000747399">
    <property type="component" value="Unassembled WGS sequence"/>
</dbReference>
<dbReference type="PANTHER" id="PTHR43592:SF15">
    <property type="entry name" value="CAAX AMINO TERMINAL PROTEASE FAMILY PROTEIN"/>
    <property type="match status" value="1"/>
</dbReference>
<dbReference type="GO" id="GO:0004175">
    <property type="term" value="F:endopeptidase activity"/>
    <property type="evidence" value="ECO:0007669"/>
    <property type="project" value="UniProtKB-ARBA"/>
</dbReference>